<protein>
    <recommendedName>
        <fullName evidence="4">Zinc-dependent peptidase</fullName>
    </recommendedName>
</protein>
<dbReference type="EMBL" id="JAYGJQ010000001">
    <property type="protein sequence ID" value="MEA9356245.1"/>
    <property type="molecule type" value="Genomic_DNA"/>
</dbReference>
<evidence type="ECO:0000313" key="3">
    <source>
        <dbReference type="Proteomes" id="UP001302274"/>
    </source>
</evidence>
<dbReference type="RefSeq" id="WP_323575931.1">
    <property type="nucleotide sequence ID" value="NZ_JAYGJQ010000001.1"/>
</dbReference>
<name>A0ABU5VT66_9BACT</name>
<sequence>MLKSIISLLSLTFTLSSFAASPIDFMTFPDSFECNDKFPHYSFCDAVEFKPWTEAEKDKIKSILKEIDRPELANFYKTIKEKGITKFHRVTYSSTWFPNSKMRRAEFIRQKENTLIWVNPTTNVIGITDKFFGSNNFIDPYTKLPRDTHAILHELAHVFDIAQKHISSEIKSDLGWSWDGKNDFIRDIDYQKSQDEFKEILVYIEQDNTNKTYYEDRIRGVKYGYPTLYSMTNSHECFAELITYYVLDPKAKEYMSQDIQTKLKEILQ</sequence>
<evidence type="ECO:0000313" key="2">
    <source>
        <dbReference type="EMBL" id="MEA9356245.1"/>
    </source>
</evidence>
<keyword evidence="3" id="KW-1185">Reference proteome</keyword>
<reference evidence="2 3" key="1">
    <citation type="submission" date="2023-11" db="EMBL/GenBank/DDBJ databases">
        <title>A Novel Polar Bacteriovorax (B. antarcticus) Isolated from the Biocrust in Antarctica.</title>
        <authorList>
            <person name="Mun W."/>
            <person name="Choi S.Y."/>
            <person name="Mitchell R.J."/>
        </authorList>
    </citation>
    <scope>NUCLEOTIDE SEQUENCE [LARGE SCALE GENOMIC DNA]</scope>
    <source>
        <strain evidence="2 3">PP10</strain>
    </source>
</reference>
<gene>
    <name evidence="2" type="ORF">SHI21_08530</name>
</gene>
<feature type="signal peptide" evidence="1">
    <location>
        <begin position="1"/>
        <end position="19"/>
    </location>
</feature>
<evidence type="ECO:0008006" key="4">
    <source>
        <dbReference type="Google" id="ProtNLM"/>
    </source>
</evidence>
<organism evidence="2 3">
    <name type="scientific">Bacteriovorax antarcticus</name>
    <dbReference type="NCBI Taxonomy" id="3088717"/>
    <lineage>
        <taxon>Bacteria</taxon>
        <taxon>Pseudomonadati</taxon>
        <taxon>Bdellovibrionota</taxon>
        <taxon>Bacteriovoracia</taxon>
        <taxon>Bacteriovoracales</taxon>
        <taxon>Bacteriovoracaceae</taxon>
        <taxon>Bacteriovorax</taxon>
    </lineage>
</organism>
<comment type="caution">
    <text evidence="2">The sequence shown here is derived from an EMBL/GenBank/DDBJ whole genome shotgun (WGS) entry which is preliminary data.</text>
</comment>
<accession>A0ABU5VT66</accession>
<dbReference type="Proteomes" id="UP001302274">
    <property type="component" value="Unassembled WGS sequence"/>
</dbReference>
<feature type="chain" id="PRO_5047220217" description="Zinc-dependent peptidase" evidence="1">
    <location>
        <begin position="20"/>
        <end position="268"/>
    </location>
</feature>
<proteinExistence type="predicted"/>
<dbReference type="InterPro" id="IPR024079">
    <property type="entry name" value="MetalloPept_cat_dom_sf"/>
</dbReference>
<dbReference type="Gene3D" id="3.40.390.10">
    <property type="entry name" value="Collagenase (Catalytic Domain)"/>
    <property type="match status" value="1"/>
</dbReference>
<keyword evidence="1" id="KW-0732">Signal</keyword>
<evidence type="ECO:0000256" key="1">
    <source>
        <dbReference type="SAM" id="SignalP"/>
    </source>
</evidence>